<evidence type="ECO:0000256" key="2">
    <source>
        <dbReference type="ARBA" id="ARBA00022771"/>
    </source>
</evidence>
<evidence type="ECO:0000256" key="9">
    <source>
        <dbReference type="SAM" id="MobiDB-lite"/>
    </source>
</evidence>
<evidence type="ECO:0000256" key="5">
    <source>
        <dbReference type="ARBA" id="ARBA00023125"/>
    </source>
</evidence>
<feature type="compositionally biased region" description="Basic and acidic residues" evidence="9">
    <location>
        <begin position="97"/>
        <end position="119"/>
    </location>
</feature>
<dbReference type="PROSITE" id="PS50884">
    <property type="entry name" value="ZF_DOF_2"/>
    <property type="match status" value="1"/>
</dbReference>
<dbReference type="OrthoDB" id="1927254at2759"/>
<gene>
    <name evidence="11" type="ORF">SADUNF_Sadunf14G0022300</name>
</gene>
<keyword evidence="12" id="KW-1185">Reference proteome</keyword>
<dbReference type="InterPro" id="IPR045174">
    <property type="entry name" value="Dof"/>
</dbReference>
<feature type="domain" description="Dof-type" evidence="10">
    <location>
        <begin position="138"/>
        <end position="192"/>
    </location>
</feature>
<evidence type="ECO:0000259" key="10">
    <source>
        <dbReference type="PROSITE" id="PS50884"/>
    </source>
</evidence>
<feature type="compositionally biased region" description="Acidic residues" evidence="9">
    <location>
        <begin position="11"/>
        <end position="24"/>
    </location>
</feature>
<evidence type="ECO:0000256" key="4">
    <source>
        <dbReference type="ARBA" id="ARBA00023015"/>
    </source>
</evidence>
<evidence type="ECO:0000256" key="7">
    <source>
        <dbReference type="ARBA" id="ARBA00023242"/>
    </source>
</evidence>
<keyword evidence="2 8" id="KW-0863">Zinc-finger</keyword>
<keyword evidence="5 8" id="KW-0238">DNA-binding</keyword>
<dbReference type="PANTHER" id="PTHR31089:SF1">
    <property type="entry name" value="CYCLIC DOF FACTOR 3"/>
    <property type="match status" value="1"/>
</dbReference>
<protein>
    <recommendedName>
        <fullName evidence="10">Dof-type domain-containing protein</fullName>
    </recommendedName>
</protein>
<dbReference type="InterPro" id="IPR003851">
    <property type="entry name" value="Znf_Dof"/>
</dbReference>
<dbReference type="GO" id="GO:0003700">
    <property type="term" value="F:DNA-binding transcription factor activity"/>
    <property type="evidence" value="ECO:0007669"/>
    <property type="project" value="InterPro"/>
</dbReference>
<organism evidence="11 12">
    <name type="scientific">Salix dunnii</name>
    <dbReference type="NCBI Taxonomy" id="1413687"/>
    <lineage>
        <taxon>Eukaryota</taxon>
        <taxon>Viridiplantae</taxon>
        <taxon>Streptophyta</taxon>
        <taxon>Embryophyta</taxon>
        <taxon>Tracheophyta</taxon>
        <taxon>Spermatophyta</taxon>
        <taxon>Magnoliopsida</taxon>
        <taxon>eudicotyledons</taxon>
        <taxon>Gunneridae</taxon>
        <taxon>Pentapetalae</taxon>
        <taxon>rosids</taxon>
        <taxon>fabids</taxon>
        <taxon>Malpighiales</taxon>
        <taxon>Salicaceae</taxon>
        <taxon>Saliceae</taxon>
        <taxon>Salix</taxon>
    </lineage>
</organism>
<keyword evidence="6" id="KW-0804">Transcription</keyword>
<comment type="caution">
    <text evidence="11">The sequence shown here is derived from an EMBL/GenBank/DDBJ whole genome shotgun (WGS) entry which is preliminary data.</text>
</comment>
<feature type="region of interest" description="Disordered" evidence="9">
    <location>
        <begin position="176"/>
        <end position="218"/>
    </location>
</feature>
<comment type="subcellular location">
    <subcellularLocation>
        <location evidence="8">Nucleus</location>
    </subcellularLocation>
</comment>
<proteinExistence type="predicted"/>
<dbReference type="GO" id="GO:0003677">
    <property type="term" value="F:DNA binding"/>
    <property type="evidence" value="ECO:0007669"/>
    <property type="project" value="UniProtKB-UniRule"/>
</dbReference>
<keyword evidence="4" id="KW-0805">Transcription regulation</keyword>
<dbReference type="AlphaFoldDB" id="A0A835MT49"/>
<evidence type="ECO:0000256" key="1">
    <source>
        <dbReference type="ARBA" id="ARBA00022723"/>
    </source>
</evidence>
<evidence type="ECO:0000313" key="11">
    <source>
        <dbReference type="EMBL" id="KAF9668618.1"/>
    </source>
</evidence>
<keyword evidence="7 8" id="KW-0539">Nucleus</keyword>
<feature type="compositionally biased region" description="Basic and acidic residues" evidence="9">
    <location>
        <begin position="25"/>
        <end position="40"/>
    </location>
</feature>
<dbReference type="GO" id="GO:0005634">
    <property type="term" value="C:nucleus"/>
    <property type="evidence" value="ECO:0007669"/>
    <property type="project" value="UniProtKB-SubCell"/>
</dbReference>
<evidence type="ECO:0000256" key="6">
    <source>
        <dbReference type="ARBA" id="ARBA00023163"/>
    </source>
</evidence>
<dbReference type="GO" id="GO:0008270">
    <property type="term" value="F:zinc ion binding"/>
    <property type="evidence" value="ECO:0007669"/>
    <property type="project" value="UniProtKB-KW"/>
</dbReference>
<dbReference type="EMBL" id="JADGMS010000014">
    <property type="protein sequence ID" value="KAF9668618.1"/>
    <property type="molecule type" value="Genomic_DNA"/>
</dbReference>
<feature type="region of interest" description="Disordered" evidence="9">
    <location>
        <begin position="75"/>
        <end position="134"/>
    </location>
</feature>
<dbReference type="PROSITE" id="PS01361">
    <property type="entry name" value="ZF_DOF_1"/>
    <property type="match status" value="1"/>
</dbReference>
<sequence>MKMTPAQIGADSEDSGAYDGEEGEERNQRSRDHASREIRQQESVSVSKETNDPRETTRQAVKNIVHSVEPTACRENLLEHSLKPTSKAKTSRKHLSLTRERKPRERPRMPSEISQRHPTEAQNTMETTHHPAKTTEPLPCPRCNSTTTKFCYYNNYNLSQPRHFCKSCRRYWTQGGTLRDVPVGGGTRKNSKRSRSTSNNSPSMSTSSSNSTSSNSATLTAFTTTHEPESMPVVLTSTTDSGLAGVKTEVPAGLNLNDGLPSEDGNFISLMNSNDHHGFTGLGGYGYSSGFGFGPTEMGIGFGGRGSWPCPAMENGLVNGGASGCHPWQLDCDHVEGGGLQAGFTTDTENYFGSWPDLVMSAPAGKESLVSSGIVLVIDNLATRLSKNTYCILFAGLPPVVSGLQFLYESKPNQLAEMLNGIISRAIFKKVDGFRYGSPQIREHAI</sequence>
<feature type="compositionally biased region" description="Low complexity" evidence="9">
    <location>
        <begin position="196"/>
        <end position="218"/>
    </location>
</feature>
<accession>A0A835MT49</accession>
<keyword evidence="1" id="KW-0479">Metal-binding</keyword>
<dbReference type="Proteomes" id="UP000657918">
    <property type="component" value="Unassembled WGS sequence"/>
</dbReference>
<dbReference type="PANTHER" id="PTHR31089">
    <property type="entry name" value="CYCLIC DOF FACTOR 2"/>
    <property type="match status" value="1"/>
</dbReference>
<evidence type="ECO:0000313" key="12">
    <source>
        <dbReference type="Proteomes" id="UP000657918"/>
    </source>
</evidence>
<reference evidence="11 12" key="1">
    <citation type="submission" date="2020-10" db="EMBL/GenBank/DDBJ databases">
        <title>Plant Genome Project.</title>
        <authorList>
            <person name="Zhang R.-G."/>
        </authorList>
    </citation>
    <scope>NUCLEOTIDE SEQUENCE [LARGE SCALE GENOMIC DNA]</scope>
    <source>
        <strain evidence="11">FAFU-HL-1</strain>
        <tissue evidence="11">Leaf</tissue>
    </source>
</reference>
<keyword evidence="3" id="KW-0862">Zinc</keyword>
<evidence type="ECO:0000256" key="3">
    <source>
        <dbReference type="ARBA" id="ARBA00022833"/>
    </source>
</evidence>
<evidence type="ECO:0000256" key="8">
    <source>
        <dbReference type="PROSITE-ProRule" id="PRU00071"/>
    </source>
</evidence>
<name>A0A835MT49_9ROSI</name>
<feature type="region of interest" description="Disordered" evidence="9">
    <location>
        <begin position="1"/>
        <end position="60"/>
    </location>
</feature>
<dbReference type="Pfam" id="PF02701">
    <property type="entry name" value="Zn_ribbon_Dof"/>
    <property type="match status" value="1"/>
</dbReference>